<protein>
    <submittedName>
        <fullName evidence="2">(rape) hypothetical protein</fullName>
    </submittedName>
    <submittedName>
        <fullName evidence="3">BnaC09g12410D protein</fullName>
    </submittedName>
</protein>
<dbReference type="OMA" id="INHECVC"/>
<evidence type="ECO:0000313" key="3">
    <source>
        <dbReference type="EMBL" id="CDY08355.1"/>
    </source>
</evidence>
<dbReference type="PROSITE" id="PS51257">
    <property type="entry name" value="PROKAR_LIPOPROTEIN"/>
    <property type="match status" value="1"/>
</dbReference>
<reference evidence="2" key="3">
    <citation type="submission" date="2021-01" db="EMBL/GenBank/DDBJ databases">
        <authorList>
            <consortium name="Genoscope - CEA"/>
            <person name="William W."/>
        </authorList>
    </citation>
    <scope>NUCLEOTIDE SEQUENCE</scope>
</reference>
<evidence type="ECO:0000256" key="1">
    <source>
        <dbReference type="SAM" id="SignalP"/>
    </source>
</evidence>
<reference evidence="3 4" key="1">
    <citation type="journal article" date="2014" name="Science">
        <title>Plant genetics. Early allopolyploid evolution in the post-Neolithic Brassica napus oilseed genome.</title>
        <authorList>
            <person name="Chalhoub B."/>
            <person name="Denoeud F."/>
            <person name="Liu S."/>
            <person name="Parkin I.A."/>
            <person name="Tang H."/>
            <person name="Wang X."/>
            <person name="Chiquet J."/>
            <person name="Belcram H."/>
            <person name="Tong C."/>
            <person name="Samans B."/>
            <person name="Correa M."/>
            <person name="Da Silva C."/>
            <person name="Just J."/>
            <person name="Falentin C."/>
            <person name="Koh C.S."/>
            <person name="Le Clainche I."/>
            <person name="Bernard M."/>
            <person name="Bento P."/>
            <person name="Noel B."/>
            <person name="Labadie K."/>
            <person name="Alberti A."/>
            <person name="Charles M."/>
            <person name="Arnaud D."/>
            <person name="Guo H."/>
            <person name="Daviaud C."/>
            <person name="Alamery S."/>
            <person name="Jabbari K."/>
            <person name="Zhao M."/>
            <person name="Edger P.P."/>
            <person name="Chelaifa H."/>
            <person name="Tack D."/>
            <person name="Lassalle G."/>
            <person name="Mestiri I."/>
            <person name="Schnel N."/>
            <person name="Le Paslier M.C."/>
            <person name="Fan G."/>
            <person name="Renault V."/>
            <person name="Bayer P.E."/>
            <person name="Golicz A.A."/>
            <person name="Manoli S."/>
            <person name="Lee T.H."/>
            <person name="Thi V.H."/>
            <person name="Chalabi S."/>
            <person name="Hu Q."/>
            <person name="Fan C."/>
            <person name="Tollenaere R."/>
            <person name="Lu Y."/>
            <person name="Battail C."/>
            <person name="Shen J."/>
            <person name="Sidebottom C.H."/>
            <person name="Wang X."/>
            <person name="Canaguier A."/>
            <person name="Chauveau A."/>
            <person name="Berard A."/>
            <person name="Deniot G."/>
            <person name="Guan M."/>
            <person name="Liu Z."/>
            <person name="Sun F."/>
            <person name="Lim Y.P."/>
            <person name="Lyons E."/>
            <person name="Town C.D."/>
            <person name="Bancroft I."/>
            <person name="Wang X."/>
            <person name="Meng J."/>
            <person name="Ma J."/>
            <person name="Pires J.C."/>
            <person name="King G.J."/>
            <person name="Brunel D."/>
            <person name="Delourme R."/>
            <person name="Renard M."/>
            <person name="Aury J.M."/>
            <person name="Adams K.L."/>
            <person name="Batley J."/>
            <person name="Snowdon R.J."/>
            <person name="Tost J."/>
            <person name="Edwards D."/>
            <person name="Zhou Y."/>
            <person name="Hua W."/>
            <person name="Sharpe A.G."/>
            <person name="Paterson A.H."/>
            <person name="Guan C."/>
            <person name="Wincker P."/>
        </authorList>
    </citation>
    <scope>NUCLEOTIDE SEQUENCE [LARGE SCALE GENOMIC DNA]</scope>
    <source>
        <strain evidence="4">cv. Darmor-bzh</strain>
    </source>
</reference>
<proteinExistence type="predicted"/>
<dbReference type="Gramene" id="CDY08355">
    <property type="protein sequence ID" value="CDY08355"/>
    <property type="gene ID" value="GSBRNA2T00000067001"/>
</dbReference>
<keyword evidence="4" id="KW-1185">Reference proteome</keyword>
<evidence type="ECO:0000313" key="4">
    <source>
        <dbReference type="Proteomes" id="UP000028999"/>
    </source>
</evidence>
<reference evidence="3" key="2">
    <citation type="submission" date="2014-06" db="EMBL/GenBank/DDBJ databases">
        <authorList>
            <person name="Genoscope - CEA"/>
        </authorList>
    </citation>
    <scope>NUCLEOTIDE SEQUENCE</scope>
</reference>
<dbReference type="EMBL" id="LK031985">
    <property type="protein sequence ID" value="CDY08355.1"/>
    <property type="molecule type" value="Genomic_DNA"/>
</dbReference>
<feature type="chain" id="PRO_5040665232" evidence="1">
    <location>
        <begin position="25"/>
        <end position="85"/>
    </location>
</feature>
<organism evidence="3 4">
    <name type="scientific">Brassica napus</name>
    <name type="common">Rape</name>
    <dbReference type="NCBI Taxonomy" id="3708"/>
    <lineage>
        <taxon>Eukaryota</taxon>
        <taxon>Viridiplantae</taxon>
        <taxon>Streptophyta</taxon>
        <taxon>Embryophyta</taxon>
        <taxon>Tracheophyta</taxon>
        <taxon>Spermatophyta</taxon>
        <taxon>Magnoliopsida</taxon>
        <taxon>eudicotyledons</taxon>
        <taxon>Gunneridae</taxon>
        <taxon>Pentapetalae</taxon>
        <taxon>rosids</taxon>
        <taxon>malvids</taxon>
        <taxon>Brassicales</taxon>
        <taxon>Brassicaceae</taxon>
        <taxon>Brassiceae</taxon>
        <taxon>Brassica</taxon>
    </lineage>
</organism>
<dbReference type="Proteomes" id="UP000028999">
    <property type="component" value="Unassembled WGS sequence"/>
</dbReference>
<keyword evidence="1" id="KW-0732">Signal</keyword>
<evidence type="ECO:0000313" key="2">
    <source>
        <dbReference type="EMBL" id="CAF1721623.1"/>
    </source>
</evidence>
<dbReference type="Proteomes" id="UP001295469">
    <property type="component" value="Chromosome C09"/>
</dbReference>
<dbReference type="AlphaFoldDB" id="A0A078F1L5"/>
<name>A0A078F1L5_BRANA</name>
<dbReference type="EMBL" id="HG994373">
    <property type="protein sequence ID" value="CAF1721623.1"/>
    <property type="molecule type" value="Genomic_DNA"/>
</dbReference>
<feature type="signal peptide" evidence="1">
    <location>
        <begin position="1"/>
        <end position="24"/>
    </location>
</feature>
<gene>
    <name evidence="3" type="primary">BnaC09g12410D</name>
    <name evidence="2" type="ORF">DARMORV10_C09P18130.1</name>
    <name evidence="3" type="ORF">GSBRNA2T00000067001</name>
</gene>
<sequence length="85" mass="9425">MTESKITLLIVLVALLSCVCISNARELMKHGRYVQNCAGSSCQPKLAQPNQYFGSCFKNSDCKNSCFDSCKFQKCTNHQCDCGEC</sequence>
<dbReference type="PaxDb" id="3708-A0A078F1L5"/>
<accession>A0A078F1L5</accession>